<dbReference type="GeneID" id="62694571"/>
<protein>
    <submittedName>
        <fullName evidence="1">Uncharacterized protein</fullName>
    </submittedName>
</protein>
<dbReference type="InterPro" id="IPR001387">
    <property type="entry name" value="Cro/C1-type_HTH"/>
</dbReference>
<dbReference type="EMBL" id="CP036170">
    <property type="protein sequence ID" value="QBF72991.1"/>
    <property type="molecule type" value="Genomic_DNA"/>
</dbReference>
<dbReference type="InterPro" id="IPR010982">
    <property type="entry name" value="Lambda_DNA-bd_dom_sf"/>
</dbReference>
<organism evidence="1 2">
    <name type="scientific">Clostridium scindens (strain ATCC 35704 / DSM 5676 / VPI 13733 / 19)</name>
    <dbReference type="NCBI Taxonomy" id="411468"/>
    <lineage>
        <taxon>Bacteria</taxon>
        <taxon>Bacillati</taxon>
        <taxon>Bacillota</taxon>
        <taxon>Clostridia</taxon>
        <taxon>Lachnospirales</taxon>
        <taxon>Lachnospiraceae</taxon>
    </lineage>
</organism>
<dbReference type="HOGENOM" id="CLU_066192_5_1_9"/>
<name>B0NA56_CLOS5</name>
<dbReference type="Pfam" id="PF12844">
    <property type="entry name" value="HTH_19"/>
    <property type="match status" value="1"/>
</dbReference>
<dbReference type="SUPFAM" id="SSF47413">
    <property type="entry name" value="lambda repressor-like DNA-binding domains"/>
    <property type="match status" value="1"/>
</dbReference>
<dbReference type="eggNOG" id="COG1396">
    <property type="taxonomic scope" value="Bacteria"/>
</dbReference>
<accession>B0NA56</accession>
<dbReference type="STRING" id="411468.CLOSCI_00323"/>
<keyword evidence="2" id="KW-1185">Reference proteome</keyword>
<reference evidence="1 2" key="1">
    <citation type="journal article" date="2019" name="Appl. Environ. Microbiol.">
        <title>Clostridium scindens ATCC 35704: integration of nutritional requirements, the complete genome sequence, and global transcriptional responses to bile acids.</title>
        <authorList>
            <person name="Devendran S."/>
            <person name="Shrestha R."/>
            <person name="Alves J.M.P."/>
            <person name="Wolf P.G."/>
            <person name="Ly L."/>
            <person name="Hernandez A.G."/>
            <person name="Mendez-Garcia C."/>
            <person name="Inboden A."/>
            <person name="Wiley J."/>
            <person name="Paul O."/>
            <person name="Allen A."/>
            <person name="Springer E."/>
            <person name="Wright C.L."/>
            <person name="Fields C.J."/>
            <person name="Daniel S.L."/>
            <person name="Ridlon J.M."/>
        </authorList>
    </citation>
    <scope>NUCLEOTIDE SEQUENCE [LARGE SCALE GENOMIC DNA]</scope>
    <source>
        <strain evidence="1 2">ATCC 35704</strain>
    </source>
</reference>
<dbReference type="Proteomes" id="UP000289664">
    <property type="component" value="Chromosome"/>
</dbReference>
<dbReference type="CDD" id="cd00093">
    <property type="entry name" value="HTH_XRE"/>
    <property type="match status" value="1"/>
</dbReference>
<dbReference type="PROSITE" id="PS50943">
    <property type="entry name" value="HTH_CROC1"/>
    <property type="match status" value="1"/>
</dbReference>
<dbReference type="OrthoDB" id="2735991at2"/>
<dbReference type="SMART" id="SM00530">
    <property type="entry name" value="HTH_XRE"/>
    <property type="match status" value="1"/>
</dbReference>
<dbReference type="Gene3D" id="1.10.260.40">
    <property type="entry name" value="lambda repressor-like DNA-binding domains"/>
    <property type="match status" value="1"/>
</dbReference>
<dbReference type="RefSeq" id="WP_004605878.1">
    <property type="nucleotide sequence ID" value="NZ_CP036170.1"/>
</dbReference>
<dbReference type="AlphaFoldDB" id="B0NA56"/>
<evidence type="ECO:0000313" key="1">
    <source>
        <dbReference type="EMBL" id="QBF72991.1"/>
    </source>
</evidence>
<proteinExistence type="predicted"/>
<dbReference type="KEGG" id="csci:HDCHBGLK_00337"/>
<evidence type="ECO:0000313" key="2">
    <source>
        <dbReference type="Proteomes" id="UP000289664"/>
    </source>
</evidence>
<sequence>MEVFERVRDLRKNILHMTQEEFAESIKISRSNLGNIETKKVAVTERVISDICEKHNINKQWLIHGTGDVFIEIDKENLLMAWAGSVLGETDDSFKKRFVKMLSELDESDWETLEKIATKLHKNG</sequence>
<dbReference type="GO" id="GO:0003677">
    <property type="term" value="F:DNA binding"/>
    <property type="evidence" value="ECO:0007669"/>
    <property type="project" value="InterPro"/>
</dbReference>
<gene>
    <name evidence="1" type="ORF">HDCHBGLK_00337</name>
</gene>